<proteinExistence type="predicted"/>
<accession>A0A1H7IE74</accession>
<evidence type="ECO:0000256" key="1">
    <source>
        <dbReference type="SAM" id="SignalP"/>
    </source>
</evidence>
<organism evidence="2 3">
    <name type="scientific">Nonomuraea pusilla</name>
    <dbReference type="NCBI Taxonomy" id="46177"/>
    <lineage>
        <taxon>Bacteria</taxon>
        <taxon>Bacillati</taxon>
        <taxon>Actinomycetota</taxon>
        <taxon>Actinomycetes</taxon>
        <taxon>Streptosporangiales</taxon>
        <taxon>Streptosporangiaceae</taxon>
        <taxon>Nonomuraea</taxon>
    </lineage>
</organism>
<dbReference type="Proteomes" id="UP000198953">
    <property type="component" value="Unassembled WGS sequence"/>
</dbReference>
<reference evidence="2 3" key="1">
    <citation type="submission" date="2016-10" db="EMBL/GenBank/DDBJ databases">
        <authorList>
            <person name="de Groot N.N."/>
        </authorList>
    </citation>
    <scope>NUCLEOTIDE SEQUENCE [LARGE SCALE GENOMIC DNA]</scope>
    <source>
        <strain evidence="2 3">DSM 43357</strain>
    </source>
</reference>
<evidence type="ECO:0008006" key="4">
    <source>
        <dbReference type="Google" id="ProtNLM"/>
    </source>
</evidence>
<name>A0A1H7IE74_9ACTN</name>
<evidence type="ECO:0000313" key="2">
    <source>
        <dbReference type="EMBL" id="SEK60873.1"/>
    </source>
</evidence>
<keyword evidence="3" id="KW-1185">Reference proteome</keyword>
<feature type="signal peptide" evidence="1">
    <location>
        <begin position="1"/>
        <end position="26"/>
    </location>
</feature>
<gene>
    <name evidence="2" type="ORF">SAMN05660976_00779</name>
</gene>
<dbReference type="EMBL" id="FOBF01000002">
    <property type="protein sequence ID" value="SEK60873.1"/>
    <property type="molecule type" value="Genomic_DNA"/>
</dbReference>
<keyword evidence="1" id="KW-0732">Signal</keyword>
<sequence>MKRMLTVAGLAAAIAAAGALHHAASAETGTAHQLAAAVTAGTVASQVSPVLPADLPVLRGKYWTRAGCEQAGRDGIDRGHWSQYQCADGTLQWILWTDR</sequence>
<protein>
    <recommendedName>
        <fullName evidence="4">Secreted protein</fullName>
    </recommendedName>
</protein>
<evidence type="ECO:0000313" key="3">
    <source>
        <dbReference type="Proteomes" id="UP000198953"/>
    </source>
</evidence>
<dbReference type="RefSeq" id="WP_091098309.1">
    <property type="nucleotide sequence ID" value="NZ_FOBF01000002.1"/>
</dbReference>
<feature type="chain" id="PRO_5039023702" description="Secreted protein" evidence="1">
    <location>
        <begin position="27"/>
        <end position="99"/>
    </location>
</feature>
<dbReference type="OrthoDB" id="3541108at2"/>
<dbReference type="AlphaFoldDB" id="A0A1H7IE74"/>